<comment type="caution">
    <text evidence="3">The sequence shown here is derived from an EMBL/GenBank/DDBJ whole genome shotgun (WGS) entry which is preliminary data.</text>
</comment>
<keyword evidence="4" id="KW-1185">Reference proteome</keyword>
<dbReference type="EMBL" id="CAJHNH020001524">
    <property type="protein sequence ID" value="CAG5123441.1"/>
    <property type="molecule type" value="Genomic_DNA"/>
</dbReference>
<accession>A0A8S3Z8R9</accession>
<evidence type="ECO:0000256" key="1">
    <source>
        <dbReference type="SAM" id="MobiDB-lite"/>
    </source>
</evidence>
<dbReference type="PANTHER" id="PTHR46888:SF1">
    <property type="entry name" value="RIBONUCLEASE H"/>
    <property type="match status" value="1"/>
</dbReference>
<evidence type="ECO:0000313" key="3">
    <source>
        <dbReference type="EMBL" id="CAG5123441.1"/>
    </source>
</evidence>
<gene>
    <name evidence="3" type="ORF">CUNI_LOCUS8999</name>
</gene>
<feature type="compositionally biased region" description="Polar residues" evidence="1">
    <location>
        <begin position="293"/>
        <end position="323"/>
    </location>
</feature>
<dbReference type="Gene3D" id="1.10.340.70">
    <property type="match status" value="1"/>
</dbReference>
<dbReference type="PANTHER" id="PTHR46888">
    <property type="entry name" value="ZINC KNUCKLE DOMAINCONTAINING PROTEIN-RELATED"/>
    <property type="match status" value="1"/>
</dbReference>
<protein>
    <recommendedName>
        <fullName evidence="2">Integrase zinc-binding domain-containing protein</fullName>
    </recommendedName>
</protein>
<reference evidence="3" key="1">
    <citation type="submission" date="2021-04" db="EMBL/GenBank/DDBJ databases">
        <authorList>
            <consortium name="Molecular Ecology Group"/>
        </authorList>
    </citation>
    <scope>NUCLEOTIDE SEQUENCE</scope>
</reference>
<dbReference type="Gene3D" id="1.10.4020.10">
    <property type="entry name" value="DNA breaking-rejoining enzymes"/>
    <property type="match status" value="1"/>
</dbReference>
<proteinExistence type="predicted"/>
<name>A0A8S3Z8R9_9EUPU</name>
<dbReference type="Proteomes" id="UP000678393">
    <property type="component" value="Unassembled WGS sequence"/>
</dbReference>
<feature type="region of interest" description="Disordered" evidence="1">
    <location>
        <begin position="292"/>
        <end position="323"/>
    </location>
</feature>
<feature type="domain" description="Integrase zinc-binding" evidence="2">
    <location>
        <begin position="642"/>
        <end position="698"/>
    </location>
</feature>
<dbReference type="OrthoDB" id="10066033at2759"/>
<dbReference type="SUPFAM" id="SSF47353">
    <property type="entry name" value="Retrovirus capsid dimerization domain-like"/>
    <property type="match status" value="1"/>
</dbReference>
<dbReference type="FunFam" id="1.10.340.70:FF:000001">
    <property type="entry name" value="Retrovirus-related Pol polyprotein from transposon gypsy-like Protein"/>
    <property type="match status" value="1"/>
</dbReference>
<dbReference type="InterPro" id="IPR041588">
    <property type="entry name" value="Integrase_H2C2"/>
</dbReference>
<sequence>MSFSEFVQMARDLGLEAEHVVTFAEARMRELSEREAAMREERAAERAHRREMAEVEAMTVTANKELELARIERDRAVALAEASKTADAKEGNKDYGDHDLSNYKPRLPYLGIQDDIHSYLDRFEDAMRSGRIPEAQWVSRLRDLLTGKVLITFSNFSEEERKSYVVVRQKLLASRLLTEAGYRNQFHTLMPTPDVSFSEYVAQVKTIFFRWVNLAEVGTSFDKLVDLILRDNVLLSCSNDLCTFFQERKPRSLEDMITLGEQYITAHPGKAIHKEKIDDFFPAAAGLQVRPSPVTQNHGSFRNKDSTTVQRPKQGKQQWKGLTNNEQPGCKFCGSWRHRSEDCQYRDRRDDDNPPGKSFFRSRNIKCFLCSGPHKRSVCPKVVKGKASAAQVGDNGRSTQIYNDIVKVRPQVIYPTLSATFQIGGLPIHKGYVGQKSCTVLRDSGANVIGVAKYLVPKSGYLGRSVKCRTFGGRIETYPLARAFLDCCFFKGHAEVCVLRHPAAGIMLGTVKGVKEPTEEEIKHWYSAHERVANAVVTRAQKIQKNEYAKTDAVVEASDGSQLVIPETITSEEHNITSKPGAQGSFKECQQSDPTLKKYFLKAQYSGYKKSKGGKWYFFIKNGILMRYFERANNSYKQLVVPLIYRVEVLKTAHDTPFAGHLGIGKTQRRVLSQFYWPGCSTDIRNYCRSCKDCQLMSRRGAYRGLQFRVHICPIAHSRK</sequence>
<dbReference type="Pfam" id="PF17921">
    <property type="entry name" value="Integrase_H2C2"/>
    <property type="match status" value="1"/>
</dbReference>
<evidence type="ECO:0000313" key="4">
    <source>
        <dbReference type="Proteomes" id="UP000678393"/>
    </source>
</evidence>
<dbReference type="AlphaFoldDB" id="A0A8S3Z8R9"/>
<evidence type="ECO:0000259" key="2">
    <source>
        <dbReference type="Pfam" id="PF17921"/>
    </source>
</evidence>
<organism evidence="3 4">
    <name type="scientific">Candidula unifasciata</name>
    <dbReference type="NCBI Taxonomy" id="100452"/>
    <lineage>
        <taxon>Eukaryota</taxon>
        <taxon>Metazoa</taxon>
        <taxon>Spiralia</taxon>
        <taxon>Lophotrochozoa</taxon>
        <taxon>Mollusca</taxon>
        <taxon>Gastropoda</taxon>
        <taxon>Heterobranchia</taxon>
        <taxon>Euthyneura</taxon>
        <taxon>Panpulmonata</taxon>
        <taxon>Eupulmonata</taxon>
        <taxon>Stylommatophora</taxon>
        <taxon>Helicina</taxon>
        <taxon>Helicoidea</taxon>
        <taxon>Geomitridae</taxon>
        <taxon>Candidula</taxon>
    </lineage>
</organism>
<dbReference type="InterPro" id="IPR038269">
    <property type="entry name" value="SCAN_sf"/>
</dbReference>